<feature type="compositionally biased region" description="Basic and acidic residues" evidence="1">
    <location>
        <begin position="10"/>
        <end position="25"/>
    </location>
</feature>
<keyword evidence="2" id="KW-0614">Plasmid</keyword>
<sequence length="69" mass="7559">MSYSESGLIHPDDDLIGDHSRERDGNTPPTGVREATVFHSGKQGRITTLFREGTHKAGFSFAQTKRAAD</sequence>
<reference evidence="2" key="1">
    <citation type="submission" date="2021-03" db="EMBL/GenBank/DDBJ databases">
        <title>Whole genome sequence of tetracycline resistant plasmid in Escherichia coli.</title>
        <authorList>
            <person name="Usui M."/>
            <person name="Fukuda A."/>
        </authorList>
    </citation>
    <scope>NUCLEOTIDE SEQUENCE</scope>
    <source>
        <strain evidence="2">K38</strain>
        <plasmid evidence="2">pK38</plasmid>
    </source>
</reference>
<dbReference type="AlphaFoldDB" id="A0A811ARX2"/>
<organism evidence="2">
    <name type="scientific">Escherichia coli</name>
    <dbReference type="NCBI Taxonomy" id="562"/>
    <lineage>
        <taxon>Bacteria</taxon>
        <taxon>Pseudomonadati</taxon>
        <taxon>Pseudomonadota</taxon>
        <taxon>Gammaproteobacteria</taxon>
        <taxon>Enterobacterales</taxon>
        <taxon>Enterobacteriaceae</taxon>
        <taxon>Escherichia</taxon>
    </lineage>
</organism>
<name>A0A811ARX2_ECOLX</name>
<accession>A0A811ARX2</accession>
<dbReference type="EMBL" id="LC620534">
    <property type="protein sequence ID" value="BCT73786.1"/>
    <property type="molecule type" value="Genomic_DNA"/>
</dbReference>
<evidence type="ECO:0000256" key="1">
    <source>
        <dbReference type="SAM" id="MobiDB-lite"/>
    </source>
</evidence>
<protein>
    <submittedName>
        <fullName evidence="2">Uncharacterized protein</fullName>
    </submittedName>
</protein>
<evidence type="ECO:0000313" key="2">
    <source>
        <dbReference type="EMBL" id="BCT73786.1"/>
    </source>
</evidence>
<proteinExistence type="predicted"/>
<geneLocation type="plasmid" evidence="2">
    <name>pK38</name>
</geneLocation>
<feature type="region of interest" description="Disordered" evidence="1">
    <location>
        <begin position="1"/>
        <end position="40"/>
    </location>
</feature>